<organism evidence="1 2">
    <name type="scientific">Paenibacillus larvae subsp. larvae</name>
    <dbReference type="NCBI Taxonomy" id="147375"/>
    <lineage>
        <taxon>Bacteria</taxon>
        <taxon>Bacillati</taxon>
        <taxon>Bacillota</taxon>
        <taxon>Bacilli</taxon>
        <taxon>Bacillales</taxon>
        <taxon>Paenibacillaceae</taxon>
        <taxon>Paenibacillus</taxon>
    </lineage>
</organism>
<sequence length="242" mass="27961">MTDSKYYKRTILKEELHSEYLQETRSLRVYLPPGYNELLSYPVIYCQDGEQFFNFGRIATSMNQAIFDDSLEPAIIVGVDVKLATRTAEYSRNGNKHQAYLQFFTSELLPYIEEKYSIRQTKDERIVAGDSLGGTVSLHLALDYPDLFSNVLSFSGAFYEITRQQLAASGDLSWLNLYMIIGLDELAVETDHGTFNFLEENRLTHELLKQKGTRLFYEEKPGKHLWGFWQKEIPAALRHFLG</sequence>
<evidence type="ECO:0000313" key="2">
    <source>
        <dbReference type="Proteomes" id="UP000239833"/>
    </source>
</evidence>
<keyword evidence="1" id="KW-0858">Xylan degradation</keyword>
<reference evidence="2" key="1">
    <citation type="submission" date="2017-02" db="EMBL/GenBank/DDBJ databases">
        <title>Delineation of Paenibacillus larvae strains originating from foulbrood outbreaks.</title>
        <authorList>
            <person name="Beims H."/>
            <person name="Bunk B."/>
            <person name="Sproeer C."/>
            <person name="Mohr K.I."/>
            <person name="Pradella S."/>
            <person name="Guenther G."/>
            <person name="Rohde M."/>
            <person name="von der Ohe W."/>
            <person name="Steinert M."/>
        </authorList>
    </citation>
    <scope>NUCLEOTIDE SEQUENCE [LARGE SCALE GENOMIC DNA]</scope>
    <source>
        <strain evidence="2">Eric_III</strain>
    </source>
</reference>
<keyword evidence="1" id="KW-0624">Polysaccharide degradation</keyword>
<dbReference type="GO" id="GO:0045493">
    <property type="term" value="P:xylan catabolic process"/>
    <property type="evidence" value="ECO:0007669"/>
    <property type="project" value="UniProtKB-KW"/>
</dbReference>
<dbReference type="EMBL" id="CP019655">
    <property type="protein sequence ID" value="AVF27440.1"/>
    <property type="molecule type" value="Genomic_DNA"/>
</dbReference>
<proteinExistence type="predicted"/>
<dbReference type="GO" id="GO:0031176">
    <property type="term" value="F:endo-1,4-beta-xylanase activity"/>
    <property type="evidence" value="ECO:0007669"/>
    <property type="project" value="UniProtKB-EC"/>
</dbReference>
<dbReference type="SUPFAM" id="SSF53474">
    <property type="entry name" value="alpha/beta-Hydrolases"/>
    <property type="match status" value="1"/>
</dbReference>
<gene>
    <name evidence="1" type="primary">xynZ</name>
    <name evidence="1" type="ORF">ERICIII_03327</name>
</gene>
<dbReference type="InterPro" id="IPR050583">
    <property type="entry name" value="Mycobacterial_A85_antigen"/>
</dbReference>
<evidence type="ECO:0000313" key="1">
    <source>
        <dbReference type="EMBL" id="AVF27440.1"/>
    </source>
</evidence>
<dbReference type="AlphaFoldDB" id="A0A2L1UGQ1"/>
<dbReference type="GeneID" id="64219855"/>
<accession>A0A2L1UGQ1</accession>
<keyword evidence="1" id="KW-0378">Hydrolase</keyword>
<dbReference type="STRING" id="147375.BXP28_09525"/>
<keyword evidence="1" id="KW-0326">Glycosidase</keyword>
<dbReference type="Pfam" id="PF00756">
    <property type="entry name" value="Esterase"/>
    <property type="match status" value="1"/>
</dbReference>
<protein>
    <submittedName>
        <fullName evidence="1">Endo-1,4-beta-xylanase Z</fullName>
        <ecNumber evidence="1">3.2.1.8</ecNumber>
    </submittedName>
</protein>
<dbReference type="EC" id="3.2.1.8" evidence="1"/>
<dbReference type="PANTHER" id="PTHR48098:SF3">
    <property type="entry name" value="IRON(III) ENTEROBACTIN ESTERASE"/>
    <property type="match status" value="1"/>
</dbReference>
<dbReference type="InterPro" id="IPR000801">
    <property type="entry name" value="Esterase-like"/>
</dbReference>
<dbReference type="Gene3D" id="3.40.50.1820">
    <property type="entry name" value="alpha/beta hydrolase"/>
    <property type="match status" value="1"/>
</dbReference>
<dbReference type="RefSeq" id="WP_024093479.1">
    <property type="nucleotide sequence ID" value="NZ_CP019651.1"/>
</dbReference>
<keyword evidence="1" id="KW-0119">Carbohydrate metabolism</keyword>
<dbReference type="Proteomes" id="UP000239833">
    <property type="component" value="Chromosome"/>
</dbReference>
<name>A0A2L1UGQ1_9BACL</name>
<dbReference type="PANTHER" id="PTHR48098">
    <property type="entry name" value="ENTEROCHELIN ESTERASE-RELATED"/>
    <property type="match status" value="1"/>
</dbReference>
<dbReference type="InterPro" id="IPR029058">
    <property type="entry name" value="AB_hydrolase_fold"/>
</dbReference>